<dbReference type="InterPro" id="IPR007921">
    <property type="entry name" value="CHAP_dom"/>
</dbReference>
<dbReference type="AlphaFoldDB" id="A0A975BM77"/>
<dbReference type="RefSeq" id="WP_207683104.1">
    <property type="nucleotide sequence ID" value="NZ_CP061800.1"/>
</dbReference>
<evidence type="ECO:0000313" key="4">
    <source>
        <dbReference type="Proteomes" id="UP000663722"/>
    </source>
</evidence>
<dbReference type="PROSITE" id="PS50911">
    <property type="entry name" value="CHAP"/>
    <property type="match status" value="1"/>
</dbReference>
<feature type="chain" id="PRO_5038076716" evidence="1">
    <location>
        <begin position="30"/>
        <end position="745"/>
    </location>
</feature>
<name>A0A975BM77_9BACT</name>
<reference evidence="3" key="1">
    <citation type="journal article" date="2021" name="Microb. Physiol.">
        <title>Proteogenomic Insights into the Physiology of Marine, Sulfate-Reducing, Filamentous Desulfonema limicola and Desulfonema magnum.</title>
        <authorList>
            <person name="Schnaars V."/>
            <person name="Wohlbrand L."/>
            <person name="Scheve S."/>
            <person name="Hinrichs C."/>
            <person name="Reinhardt R."/>
            <person name="Rabus R."/>
        </authorList>
    </citation>
    <scope>NUCLEOTIDE SEQUENCE</scope>
    <source>
        <strain evidence="3">4be13</strain>
    </source>
</reference>
<dbReference type="Gene3D" id="3.90.1720.10">
    <property type="entry name" value="endopeptidase domain like (from Nostoc punctiforme)"/>
    <property type="match status" value="1"/>
</dbReference>
<dbReference type="SUPFAM" id="SSF54001">
    <property type="entry name" value="Cysteine proteinases"/>
    <property type="match status" value="1"/>
</dbReference>
<dbReference type="InterPro" id="IPR036439">
    <property type="entry name" value="Dockerin_dom_sf"/>
</dbReference>
<dbReference type="KEGG" id="dmm:dnm_043060"/>
<dbReference type="CDD" id="cd14256">
    <property type="entry name" value="Dockerin_I"/>
    <property type="match status" value="1"/>
</dbReference>
<dbReference type="GO" id="GO:0000272">
    <property type="term" value="P:polysaccharide catabolic process"/>
    <property type="evidence" value="ECO:0007669"/>
    <property type="project" value="InterPro"/>
</dbReference>
<accession>A0A975BM77</accession>
<sequence>MEKTVSKSGAFVFMVISLLFLFHPVTASAVYECAGQTDDCQCNASNPFPCDLGNCTWWAWHKICCTWGEEAARDIVYNWETPRDAHTWNDKAESSSVFTVSDTPAPGTVAVREAYSDNSYLGHVAWVESVSGSQITVTEMMWGVSFSGGYRTKTYNASHFDGGFISLNSGGMPPPNLSSPSDGAIGQLETLRLDWNDVSGATVYRVFISDSYECLNSLTNKDKTCYCCVENELSYSSFYDVPSGILDECTTYYWMVRAGNATDGSDNSAIWEFTTKDSSLATPSLSSPADGAIGQSETLRLDWGDVSGAEKYRVFVSESESCLTNLSNKDKTCDCCVINKEVFSSYYDVGSGDLDECTTYYWMVRAGNSCAGSHNSSVREFTTKGSALATPSLTYPLDEAAGQSVTPRLNWDSVTGSDKYRVFVSESESCLTNLSNKDKTCYCCDVNKEISLISEYTVESGYLDECTTYYWMVRAGSSCAGSNNSSVREFATRGSSLDTPALLSPSDGAADQSRTLRLDWRDVNGAESYRVFVSTSYSTLSNLSDTATGCSACVDNYVTFYSHRDVPTGRLSYDTTYYWMVRAGKSCAGSHNSSVRSFKTVPKPISTGSLKVTITPQEAITEGAQWRADGSTWRNSGYTESDLSVETHTVEFKTISGWKKPDNKAVVINEGQTTQVTGEYVPAPPCTKGDVNGDGRITPGDAVAAYELSKKFSLTDEERCVADYNEDDYVTPGDAVEIYEKSKEF</sequence>
<keyword evidence="1" id="KW-0732">Signal</keyword>
<proteinExistence type="predicted"/>
<organism evidence="3 4">
    <name type="scientific">Desulfonema magnum</name>
    <dbReference type="NCBI Taxonomy" id="45655"/>
    <lineage>
        <taxon>Bacteria</taxon>
        <taxon>Pseudomonadati</taxon>
        <taxon>Thermodesulfobacteriota</taxon>
        <taxon>Desulfobacteria</taxon>
        <taxon>Desulfobacterales</taxon>
        <taxon>Desulfococcaceae</taxon>
        <taxon>Desulfonema</taxon>
    </lineage>
</organism>
<dbReference type="EMBL" id="CP061800">
    <property type="protein sequence ID" value="QTA88264.1"/>
    <property type="molecule type" value="Genomic_DNA"/>
</dbReference>
<feature type="domain" description="Peptidase C51" evidence="2">
    <location>
        <begin position="30"/>
        <end position="166"/>
    </location>
</feature>
<keyword evidence="4" id="KW-1185">Reference proteome</keyword>
<feature type="signal peptide" evidence="1">
    <location>
        <begin position="1"/>
        <end position="29"/>
    </location>
</feature>
<dbReference type="Proteomes" id="UP000663722">
    <property type="component" value="Chromosome"/>
</dbReference>
<dbReference type="InterPro" id="IPR038765">
    <property type="entry name" value="Papain-like_cys_pep_sf"/>
</dbReference>
<dbReference type="Gene3D" id="1.10.1330.10">
    <property type="entry name" value="Dockerin domain"/>
    <property type="match status" value="1"/>
</dbReference>
<evidence type="ECO:0000313" key="3">
    <source>
        <dbReference type="EMBL" id="QTA88264.1"/>
    </source>
</evidence>
<dbReference type="SUPFAM" id="SSF63446">
    <property type="entry name" value="Type I dockerin domain"/>
    <property type="match status" value="1"/>
</dbReference>
<evidence type="ECO:0000259" key="2">
    <source>
        <dbReference type="PROSITE" id="PS50911"/>
    </source>
</evidence>
<dbReference type="Pfam" id="PF05257">
    <property type="entry name" value="CHAP"/>
    <property type="match status" value="1"/>
</dbReference>
<dbReference type="InterPro" id="IPR013783">
    <property type="entry name" value="Ig-like_fold"/>
</dbReference>
<dbReference type="Gene3D" id="2.60.40.10">
    <property type="entry name" value="Immunoglobulins"/>
    <property type="match status" value="4"/>
</dbReference>
<evidence type="ECO:0000256" key="1">
    <source>
        <dbReference type="SAM" id="SignalP"/>
    </source>
</evidence>
<protein>
    <submittedName>
        <fullName evidence="3">CHAP domain-containing protein</fullName>
    </submittedName>
</protein>
<gene>
    <name evidence="3" type="ORF">dnm_043060</name>
</gene>